<feature type="compositionally biased region" description="Basic and acidic residues" evidence="5">
    <location>
        <begin position="344"/>
        <end position="355"/>
    </location>
</feature>
<evidence type="ECO:0000313" key="8">
    <source>
        <dbReference type="EMBL" id="PSS13199.1"/>
    </source>
</evidence>
<dbReference type="Proteomes" id="UP000241818">
    <property type="component" value="Unassembled WGS sequence"/>
</dbReference>
<dbReference type="InterPro" id="IPR004443">
    <property type="entry name" value="YjeF_N_dom"/>
</dbReference>
<comment type="subcellular location">
    <subcellularLocation>
        <location evidence="1">Cytoplasm</location>
        <location evidence="1">P-body</location>
    </subcellularLocation>
</comment>
<accession>A0A2T3AX08</accession>
<keyword evidence="9" id="KW-1185">Reference proteome</keyword>
<dbReference type="Pfam" id="PF09532">
    <property type="entry name" value="FDF"/>
    <property type="match status" value="1"/>
</dbReference>
<dbReference type="GeneID" id="36573980"/>
<name>A0A2T3AX08_AMORE</name>
<dbReference type="FunFam" id="3.40.50.10260:FF:000007">
    <property type="entry name" value="YjeF N-terminal domain-like protein"/>
    <property type="match status" value="1"/>
</dbReference>
<dbReference type="PANTHER" id="PTHR13612:SF0">
    <property type="entry name" value="ENHANCER OF MRNA-DECAPPING PROTEIN 3"/>
    <property type="match status" value="1"/>
</dbReference>
<feature type="compositionally biased region" description="Polar residues" evidence="5">
    <location>
        <begin position="386"/>
        <end position="399"/>
    </location>
</feature>
<evidence type="ECO:0000259" key="7">
    <source>
        <dbReference type="PROSITE" id="PS51512"/>
    </source>
</evidence>
<dbReference type="RefSeq" id="XP_024719190.1">
    <property type="nucleotide sequence ID" value="XM_024865899.1"/>
</dbReference>
<dbReference type="AlphaFoldDB" id="A0A2T3AX08"/>
<dbReference type="GO" id="GO:0000932">
    <property type="term" value="C:P-body"/>
    <property type="evidence" value="ECO:0007669"/>
    <property type="project" value="UniProtKB-SubCell"/>
</dbReference>
<dbReference type="InterPro" id="IPR025762">
    <property type="entry name" value="DFDF"/>
</dbReference>
<dbReference type="EMBL" id="KZ679014">
    <property type="protein sequence ID" value="PSS13199.1"/>
    <property type="molecule type" value="Genomic_DNA"/>
</dbReference>
<sequence length="695" mass="75288">MSNQFIGLTMLVTLNSPPGAQLRGIVSSVEPGKSLTLRHVTCPANGKYVNEITINAVEISELVEAPNENTRPQSNVPPVKALPRTNFEDPAILSVGKKPTPVNRSMPVFPQLNPTLMERVDSSRTVTSRSDRAPKDITAATLVEPIQQIYISEVEGGGIGEGLILDEKDAEEAEVSPALPATKPAKRNRRRRGHGRKTADGDLPEPDVTPAKETSKSKGWRQTPLLEPNPSFQPFATLKRQKARRNGNGLADENGWATEDATDVQDMGDFDFAGSLAKFDKKTIFTQIQAEDEIADEDRLVSHNRLPKPKPGTSGGKNLHYTENVLDLPTGTVKTKTDIWKSEAGDTDLEERTSQRDTGSGRVSRRAESKSASNRRPVSTKRGSIASAQPGRTQSEQFQTSISKPAFYLVPSDRRCEPISPLQMLNLENIADTELGLSEDMMAENAGRGIAEVALSALNTGGRGLTQGKSSTIPTVVVFAGNNKSGLRAVAAARHLRNHSLNVVVCVLGLERETELLVGLRRQLKVFSSFGGKLVTKVELLDYVKNLNTPVELIIDGLLGLTISFEELRTGDQATAYELIELANRSKAPVLAIDIPTGIDPTSGKISIIDGRQLYIHAKYVVAMGTPKKGLLEAMALGEGVSDDEGLGKGREWQLFVADIGLGAAVWKKAGTRIRRGVEFEGSWVIGMRFQGSAE</sequence>
<organism evidence="8 9">
    <name type="scientific">Amorphotheca resinae ATCC 22711</name>
    <dbReference type="NCBI Taxonomy" id="857342"/>
    <lineage>
        <taxon>Eukaryota</taxon>
        <taxon>Fungi</taxon>
        <taxon>Dikarya</taxon>
        <taxon>Ascomycota</taxon>
        <taxon>Pezizomycotina</taxon>
        <taxon>Leotiomycetes</taxon>
        <taxon>Helotiales</taxon>
        <taxon>Amorphothecaceae</taxon>
        <taxon>Amorphotheca</taxon>
    </lineage>
</organism>
<protein>
    <recommendedName>
        <fullName evidence="3">Enhancer of mRNA-decapping protein 3</fullName>
    </recommendedName>
</protein>
<dbReference type="Gene3D" id="3.40.50.10260">
    <property type="entry name" value="YjeF N-terminal domain"/>
    <property type="match status" value="1"/>
</dbReference>
<evidence type="ECO:0000313" key="9">
    <source>
        <dbReference type="Proteomes" id="UP000241818"/>
    </source>
</evidence>
<dbReference type="STRING" id="857342.A0A2T3AX08"/>
<gene>
    <name evidence="8" type="ORF">M430DRAFT_29748</name>
</gene>
<feature type="compositionally biased region" description="Basic residues" evidence="5">
    <location>
        <begin position="184"/>
        <end position="196"/>
    </location>
</feature>
<evidence type="ECO:0000256" key="5">
    <source>
        <dbReference type="SAM" id="MobiDB-lite"/>
    </source>
</evidence>
<feature type="domain" description="DFDF" evidence="7">
    <location>
        <begin position="258"/>
        <end position="294"/>
    </location>
</feature>
<dbReference type="GO" id="GO:0031087">
    <property type="term" value="P:deadenylation-independent decapping of nuclear-transcribed mRNA"/>
    <property type="evidence" value="ECO:0007669"/>
    <property type="project" value="TreeGrafter"/>
</dbReference>
<dbReference type="GO" id="GO:0033962">
    <property type="term" value="P:P-body assembly"/>
    <property type="evidence" value="ECO:0007669"/>
    <property type="project" value="TreeGrafter"/>
</dbReference>
<dbReference type="InterPro" id="IPR036652">
    <property type="entry name" value="YjeF_N_dom_sf"/>
</dbReference>
<evidence type="ECO:0000256" key="3">
    <source>
        <dbReference type="ARBA" id="ARBA00015797"/>
    </source>
</evidence>
<comment type="similarity">
    <text evidence="2">Belongs to the EDC3 family.</text>
</comment>
<dbReference type="InterPro" id="IPR019050">
    <property type="entry name" value="FDF_dom"/>
</dbReference>
<feature type="region of interest" description="Disordered" evidence="5">
    <location>
        <begin position="344"/>
        <end position="399"/>
    </location>
</feature>
<dbReference type="Pfam" id="PF03853">
    <property type="entry name" value="YjeF_N"/>
    <property type="match status" value="1"/>
</dbReference>
<evidence type="ECO:0000256" key="1">
    <source>
        <dbReference type="ARBA" id="ARBA00004201"/>
    </source>
</evidence>
<evidence type="ECO:0000259" key="6">
    <source>
        <dbReference type="PROSITE" id="PS51385"/>
    </source>
</evidence>
<dbReference type="FunCoup" id="A0A2T3AX08">
    <property type="interactions" value="132"/>
</dbReference>
<keyword evidence="4" id="KW-0963">Cytoplasm</keyword>
<feature type="region of interest" description="Disordered" evidence="5">
    <location>
        <begin position="299"/>
        <end position="324"/>
    </location>
</feature>
<evidence type="ECO:0000256" key="4">
    <source>
        <dbReference type="ARBA" id="ARBA00022490"/>
    </source>
</evidence>
<dbReference type="GO" id="GO:0003729">
    <property type="term" value="F:mRNA binding"/>
    <property type="evidence" value="ECO:0007669"/>
    <property type="project" value="TreeGrafter"/>
</dbReference>
<dbReference type="SUPFAM" id="SSF64153">
    <property type="entry name" value="YjeF N-terminal domain-like"/>
    <property type="match status" value="1"/>
</dbReference>
<evidence type="ECO:0000256" key="2">
    <source>
        <dbReference type="ARBA" id="ARBA00006610"/>
    </source>
</evidence>
<feature type="domain" description="YjeF N-terminal" evidence="6">
    <location>
        <begin position="424"/>
        <end position="668"/>
    </location>
</feature>
<dbReference type="OrthoDB" id="10030313at2759"/>
<dbReference type="PANTHER" id="PTHR13612">
    <property type="entry name" value="ENHANCER OF MRNA-DECAPPING PROTEIN 3"/>
    <property type="match status" value="1"/>
</dbReference>
<reference evidence="8 9" key="1">
    <citation type="journal article" date="2018" name="New Phytol.">
        <title>Comparative genomics and transcriptomics depict ericoid mycorrhizal fungi as versatile saprotrophs and plant mutualists.</title>
        <authorList>
            <person name="Martino E."/>
            <person name="Morin E."/>
            <person name="Grelet G.A."/>
            <person name="Kuo A."/>
            <person name="Kohler A."/>
            <person name="Daghino S."/>
            <person name="Barry K.W."/>
            <person name="Cichocki N."/>
            <person name="Clum A."/>
            <person name="Dockter R.B."/>
            <person name="Hainaut M."/>
            <person name="Kuo R.C."/>
            <person name="LaButti K."/>
            <person name="Lindahl B.D."/>
            <person name="Lindquist E.A."/>
            <person name="Lipzen A."/>
            <person name="Khouja H.R."/>
            <person name="Magnuson J."/>
            <person name="Murat C."/>
            <person name="Ohm R.A."/>
            <person name="Singer S.W."/>
            <person name="Spatafora J.W."/>
            <person name="Wang M."/>
            <person name="Veneault-Fourrey C."/>
            <person name="Henrissat B."/>
            <person name="Grigoriev I.V."/>
            <person name="Martin F.M."/>
            <person name="Perotto S."/>
        </authorList>
    </citation>
    <scope>NUCLEOTIDE SEQUENCE [LARGE SCALE GENOMIC DNA]</scope>
    <source>
        <strain evidence="8 9">ATCC 22711</strain>
    </source>
</reference>
<dbReference type="SMART" id="SM01199">
    <property type="entry name" value="FDF"/>
    <property type="match status" value="1"/>
</dbReference>
<dbReference type="PROSITE" id="PS51385">
    <property type="entry name" value="YJEF_N"/>
    <property type="match status" value="1"/>
</dbReference>
<dbReference type="InParanoid" id="A0A2T3AX08"/>
<dbReference type="PROSITE" id="PS51512">
    <property type="entry name" value="DFDF"/>
    <property type="match status" value="1"/>
</dbReference>
<feature type="region of interest" description="Disordered" evidence="5">
    <location>
        <begin position="170"/>
        <end position="232"/>
    </location>
</feature>
<proteinExistence type="inferred from homology"/>